<evidence type="ECO:0000256" key="10">
    <source>
        <dbReference type="ARBA" id="ARBA00023204"/>
    </source>
</evidence>
<dbReference type="Proteomes" id="UP000091956">
    <property type="component" value="Unassembled WGS sequence"/>
</dbReference>
<dbReference type="Pfam" id="PF02463">
    <property type="entry name" value="SMC_N"/>
    <property type="match status" value="1"/>
</dbReference>
<dbReference type="GO" id="GO:0035861">
    <property type="term" value="C:site of double-strand break"/>
    <property type="evidence" value="ECO:0007669"/>
    <property type="project" value="TreeGrafter"/>
</dbReference>
<evidence type="ECO:0000256" key="8">
    <source>
        <dbReference type="ARBA" id="ARBA00023054"/>
    </source>
</evidence>
<dbReference type="GO" id="GO:0005524">
    <property type="term" value="F:ATP binding"/>
    <property type="evidence" value="ECO:0007669"/>
    <property type="project" value="UniProtKB-KW"/>
</dbReference>
<keyword evidence="5" id="KW-0547">Nucleotide-binding</keyword>
<dbReference type="GO" id="GO:0000724">
    <property type="term" value="P:double-strand break repair via homologous recombination"/>
    <property type="evidence" value="ECO:0007669"/>
    <property type="project" value="TreeGrafter"/>
</dbReference>
<keyword evidence="8 12" id="KW-0175">Coiled coil</keyword>
<keyword evidence="6" id="KW-0227">DNA damage</keyword>
<evidence type="ECO:0000256" key="3">
    <source>
        <dbReference type="ARBA" id="ARBA00006793"/>
    </source>
</evidence>
<protein>
    <submittedName>
        <fullName evidence="15">DNA repair protein</fullName>
    </submittedName>
</protein>
<comment type="subcellular location">
    <subcellularLocation>
        <location evidence="2">Chromosome</location>
    </subcellularLocation>
    <subcellularLocation>
        <location evidence="1">Nucleus</location>
    </subcellularLocation>
</comment>
<evidence type="ECO:0000256" key="12">
    <source>
        <dbReference type="SAM" id="Coils"/>
    </source>
</evidence>
<evidence type="ECO:0000256" key="6">
    <source>
        <dbReference type="ARBA" id="ARBA00022763"/>
    </source>
</evidence>
<dbReference type="EMBL" id="KV460255">
    <property type="protein sequence ID" value="OBT93307.1"/>
    <property type="molecule type" value="Genomic_DNA"/>
</dbReference>
<dbReference type="InterPro" id="IPR003395">
    <property type="entry name" value="RecF/RecN/SMC_N"/>
</dbReference>
<feature type="coiled-coil region" evidence="12">
    <location>
        <begin position="287"/>
        <end position="437"/>
    </location>
</feature>
<accession>A0A1B8GBZ8</accession>
<evidence type="ECO:0000256" key="9">
    <source>
        <dbReference type="ARBA" id="ARBA00023172"/>
    </source>
</evidence>
<reference evidence="16" key="2">
    <citation type="journal article" date="2018" name="Nat. Commun.">
        <title>Extreme sensitivity to ultraviolet light in the fungal pathogen causing white-nose syndrome of bats.</title>
        <authorList>
            <person name="Palmer J.M."/>
            <person name="Drees K.P."/>
            <person name="Foster J.T."/>
            <person name="Lindner D.L."/>
        </authorList>
    </citation>
    <scope>NUCLEOTIDE SEQUENCE [LARGE SCALE GENOMIC DNA]</scope>
    <source>
        <strain evidence="16">UAMH 10579</strain>
    </source>
</reference>
<feature type="region of interest" description="Disordered" evidence="13">
    <location>
        <begin position="28"/>
        <end position="71"/>
    </location>
</feature>
<dbReference type="GeneID" id="28841771"/>
<evidence type="ECO:0000256" key="11">
    <source>
        <dbReference type="ARBA" id="ARBA00023242"/>
    </source>
</evidence>
<keyword evidence="10" id="KW-0234">DNA repair</keyword>
<evidence type="ECO:0000313" key="15">
    <source>
        <dbReference type="EMBL" id="OBT93307.1"/>
    </source>
</evidence>
<evidence type="ECO:0000313" key="16">
    <source>
        <dbReference type="Proteomes" id="UP000091956"/>
    </source>
</evidence>
<dbReference type="Gene3D" id="1.20.120.330">
    <property type="entry name" value="Nucleotidyltransferases domain 2"/>
    <property type="match status" value="1"/>
</dbReference>
<reference evidence="15 16" key="1">
    <citation type="submission" date="2016-03" db="EMBL/GenBank/DDBJ databases">
        <title>Comparative genomics of Pseudogymnoascus destructans, the fungus causing white-nose syndrome of bats.</title>
        <authorList>
            <person name="Palmer J.M."/>
            <person name="Drees K.P."/>
            <person name="Foster J.T."/>
            <person name="Lindner D.L."/>
        </authorList>
    </citation>
    <scope>NUCLEOTIDE SEQUENCE [LARGE SCALE GENOMIC DNA]</scope>
    <source>
        <strain evidence="15 16">UAMH 10579</strain>
    </source>
</reference>
<keyword evidence="11" id="KW-0539">Nucleus</keyword>
<feature type="compositionally biased region" description="Low complexity" evidence="13">
    <location>
        <begin position="42"/>
        <end position="56"/>
    </location>
</feature>
<dbReference type="PANTHER" id="PTHR19306">
    <property type="entry name" value="STRUCTURAL MAINTENANCE OF CHROMOSOMES 5,6 SMC5, SMC6"/>
    <property type="match status" value="1"/>
</dbReference>
<dbReference type="STRING" id="342668.A0A1B8GBZ8"/>
<evidence type="ECO:0000256" key="5">
    <source>
        <dbReference type="ARBA" id="ARBA00022741"/>
    </source>
</evidence>
<feature type="coiled-coil region" evidence="12">
    <location>
        <begin position="735"/>
        <end position="912"/>
    </location>
</feature>
<keyword evidence="9" id="KW-0233">DNA recombination</keyword>
<sequence>MAPIKRVRAHIDDGDLISVETATSSLRAEPLRKRVRSSGVTPSTSRPQQGRSSSPSDVEEYVEPSQGTGGLAASTQYELDRDADFAHLENEDIYDERATRRILARSKAIGANRAADNGIIEEVIMTNFMCHEKLHVTLGPLINFIIGENGSGKSAILTAITICLGGKASATNRGASLKSFIKGDREQANLEIKLKNQGSDAYKPELFENSIIVERHFSKSGTSGFKLKSAQGRLISTKKSDIEDITEYFQLQIENPMSILTQDSAKQFLNAAAPSLKYKMFLQGVQLEQLDNDYRLVAETMEVMEAKIKGQAQALKSSEKRVERAKERANTAEKNKDLRNSQQKYLNQLAWGQVENEERQLQELQEIVDEAQRNIEKAENSIESMDQEYQRHDEAVDRSDDVTRQLMEDMYPLKEQEREMKANCDAANQEVANMHQEYRQIRDFLTASKQKVAKIESDIAAERQRIENANGGAHAEKMADLTAAQQLASQARQNMVERADDSELQDSHQKALREFEDSKAPLRQKQSEIERCQERLSSISRDAGQQMAGFDQKIPRLLTMIKNDQGFNETPVGPIGLHIKLLKPVWSNALERSIGNVLNGFVVTSKADQQRLSNMMRQLNLQRCPIMIGNNQPIDVRGHEPDSQFDTVLRVLEIDNELIRRQLIINQGIEQTILIEERQAAMSAMYDGAKPRNVKQCFCLSDSRRGWGLRLGYTGASSDRSVSPITPPEGKPRMKTDIESQLSQQRAMLQHLQGELTELKSKTDALQRVMRGHEQAIQKHKQAKRNAERELQKAEEAIERKQAALDEDNVEDGRLEALRDDLTEAQTEVELHKGSYVQARVAREGQDGVARTRKVALDAIKSQIANHDVTIKKAEDKGRRLRQARQIALQTKNSAAQNVEDLKAGKVRAEEERDAKAETVEEFISQARMICAERVRLDPGQTLASIEKKYEDIKAAVSRHERLAGGSDREIYEEFAQATASHENAVRQARSLDELLQTLKDSHQKRLQRWRQFQSNVSASARMQFTYLLSERGFRGKLTLDHKNKALTIRVEPDETKKSAEGRATTTLSGGEKSFSNICLLMSVWDAMGSPLRCLDEFDVFMDQVNRDVSTNLIIGAARRAIGRQFILITPTGIGGGAERDADVKLIRLTDPRQRRIDDLMTNT</sequence>
<organism evidence="15 16">
    <name type="scientific">Pseudogymnoascus verrucosus</name>
    <dbReference type="NCBI Taxonomy" id="342668"/>
    <lineage>
        <taxon>Eukaryota</taxon>
        <taxon>Fungi</taxon>
        <taxon>Dikarya</taxon>
        <taxon>Ascomycota</taxon>
        <taxon>Pezizomycotina</taxon>
        <taxon>Leotiomycetes</taxon>
        <taxon>Thelebolales</taxon>
        <taxon>Thelebolaceae</taxon>
        <taxon>Pseudogymnoascus</taxon>
    </lineage>
</organism>
<comment type="similarity">
    <text evidence="3">Belongs to the SMC family. SMC6 subfamily.</text>
</comment>
<gene>
    <name evidence="15" type="primary">SMC6</name>
    <name evidence="15" type="ORF">VE01_08385</name>
</gene>
<evidence type="ECO:0000259" key="14">
    <source>
        <dbReference type="Pfam" id="PF02463"/>
    </source>
</evidence>
<proteinExistence type="inferred from homology"/>
<evidence type="ECO:0000256" key="13">
    <source>
        <dbReference type="SAM" id="MobiDB-lite"/>
    </source>
</evidence>
<feature type="coiled-coil region" evidence="12">
    <location>
        <begin position="943"/>
        <end position="1002"/>
    </location>
</feature>
<keyword evidence="16" id="KW-1185">Reference proteome</keyword>
<evidence type="ECO:0000256" key="7">
    <source>
        <dbReference type="ARBA" id="ARBA00022840"/>
    </source>
</evidence>
<keyword evidence="7" id="KW-0067">ATP-binding</keyword>
<dbReference type="GO" id="GO:0030915">
    <property type="term" value="C:Smc5-Smc6 complex"/>
    <property type="evidence" value="ECO:0007669"/>
    <property type="project" value="TreeGrafter"/>
</dbReference>
<dbReference type="AlphaFoldDB" id="A0A1B8GBZ8"/>
<dbReference type="SUPFAM" id="SSF52540">
    <property type="entry name" value="P-loop containing nucleoside triphosphate hydrolases"/>
    <property type="match status" value="1"/>
</dbReference>
<dbReference type="InterPro" id="IPR027417">
    <property type="entry name" value="P-loop_NTPase"/>
</dbReference>
<dbReference type="RefSeq" id="XP_018127040.1">
    <property type="nucleotide sequence ID" value="XM_018277810.2"/>
</dbReference>
<dbReference type="GO" id="GO:0005634">
    <property type="term" value="C:nucleus"/>
    <property type="evidence" value="ECO:0007669"/>
    <property type="project" value="UniProtKB-SubCell"/>
</dbReference>
<dbReference type="PANTHER" id="PTHR19306:SF6">
    <property type="entry name" value="STRUCTURAL MAINTENANCE OF CHROMOSOMES PROTEIN 6"/>
    <property type="match status" value="1"/>
</dbReference>
<dbReference type="Gene3D" id="3.40.50.300">
    <property type="entry name" value="P-loop containing nucleotide triphosphate hydrolases"/>
    <property type="match status" value="2"/>
</dbReference>
<keyword evidence="4" id="KW-0158">Chromosome</keyword>
<dbReference type="GO" id="GO:0003697">
    <property type="term" value="F:single-stranded DNA binding"/>
    <property type="evidence" value="ECO:0007669"/>
    <property type="project" value="TreeGrafter"/>
</dbReference>
<feature type="domain" description="RecF/RecN/SMC N-terminal" evidence="14">
    <location>
        <begin position="120"/>
        <end position="1130"/>
    </location>
</feature>
<dbReference type="GO" id="GO:0003684">
    <property type="term" value="F:damaged DNA binding"/>
    <property type="evidence" value="ECO:0007669"/>
    <property type="project" value="TreeGrafter"/>
</dbReference>
<evidence type="ECO:0000256" key="2">
    <source>
        <dbReference type="ARBA" id="ARBA00004286"/>
    </source>
</evidence>
<evidence type="ECO:0000256" key="1">
    <source>
        <dbReference type="ARBA" id="ARBA00004123"/>
    </source>
</evidence>
<name>A0A1B8GBZ8_9PEZI</name>
<evidence type="ECO:0000256" key="4">
    <source>
        <dbReference type="ARBA" id="ARBA00022454"/>
    </source>
</evidence>
<dbReference type="OrthoDB" id="10265785at2759"/>